<evidence type="ECO:0000256" key="4">
    <source>
        <dbReference type="RuleBase" id="RU000454"/>
    </source>
</evidence>
<dbReference type="SUPFAM" id="SSF50630">
    <property type="entry name" value="Acid proteases"/>
    <property type="match status" value="1"/>
</dbReference>
<feature type="region of interest" description="Disordered" evidence="5">
    <location>
        <begin position="22"/>
        <end position="42"/>
    </location>
</feature>
<dbReference type="PRINTS" id="PR00792">
    <property type="entry name" value="PEPSIN"/>
</dbReference>
<dbReference type="InterPro" id="IPR001461">
    <property type="entry name" value="Aspartic_peptidase_A1"/>
</dbReference>
<evidence type="ECO:0000313" key="7">
    <source>
        <dbReference type="EMBL" id="PWN24066.1"/>
    </source>
</evidence>
<dbReference type="InterPro" id="IPR021109">
    <property type="entry name" value="Peptidase_aspartic_dom_sf"/>
</dbReference>
<dbReference type="OrthoDB" id="771136at2759"/>
<gene>
    <name evidence="7" type="ORF">BCV69DRAFT_233323</name>
</gene>
<evidence type="ECO:0000256" key="3">
    <source>
        <dbReference type="PIRSR" id="PIRSR601461-1"/>
    </source>
</evidence>
<keyword evidence="4" id="KW-0378">Hydrolase</keyword>
<feature type="non-terminal residue" evidence="7">
    <location>
        <position position="1"/>
    </location>
</feature>
<dbReference type="InterPro" id="IPR001969">
    <property type="entry name" value="Aspartic_peptidase_AS"/>
</dbReference>
<dbReference type="PANTHER" id="PTHR47966:SF57">
    <property type="entry name" value="PEPTIDASE A1 DOMAIN-CONTAINING PROTEIN"/>
    <property type="match status" value="1"/>
</dbReference>
<evidence type="ECO:0000256" key="2">
    <source>
        <dbReference type="ARBA" id="ARBA00022750"/>
    </source>
</evidence>
<feature type="domain" description="Peptidase A1" evidence="6">
    <location>
        <begin position="52"/>
        <end position="356"/>
    </location>
</feature>
<dbReference type="PANTHER" id="PTHR47966">
    <property type="entry name" value="BETA-SITE APP-CLEAVING ENZYME, ISOFORM A-RELATED"/>
    <property type="match status" value="1"/>
</dbReference>
<dbReference type="Gene3D" id="2.40.70.10">
    <property type="entry name" value="Acid Proteases"/>
    <property type="match status" value="2"/>
</dbReference>
<feature type="non-terminal residue" evidence="7">
    <location>
        <position position="384"/>
    </location>
</feature>
<feature type="active site" evidence="3">
    <location>
        <position position="244"/>
    </location>
</feature>
<feature type="compositionally biased region" description="Polar residues" evidence="5">
    <location>
        <begin position="371"/>
        <end position="384"/>
    </location>
</feature>
<dbReference type="Pfam" id="PF00026">
    <property type="entry name" value="Asp"/>
    <property type="match status" value="1"/>
</dbReference>
<dbReference type="PROSITE" id="PS51767">
    <property type="entry name" value="PEPTIDASE_A1"/>
    <property type="match status" value="1"/>
</dbReference>
<proteinExistence type="inferred from homology"/>
<keyword evidence="4 7" id="KW-0645">Protease</keyword>
<dbReference type="RefSeq" id="XP_025351226.1">
    <property type="nucleotide sequence ID" value="XM_025489859.1"/>
</dbReference>
<evidence type="ECO:0000259" key="6">
    <source>
        <dbReference type="PROSITE" id="PS51767"/>
    </source>
</evidence>
<dbReference type="EMBL" id="KZ819321">
    <property type="protein sequence ID" value="PWN24066.1"/>
    <property type="molecule type" value="Genomic_DNA"/>
</dbReference>
<dbReference type="InterPro" id="IPR033121">
    <property type="entry name" value="PEPTIDASE_A1"/>
</dbReference>
<name>A0A316UFN3_9BASI</name>
<organism evidence="7 8">
    <name type="scientific">Pseudomicrostroma glucosiphilum</name>
    <dbReference type="NCBI Taxonomy" id="1684307"/>
    <lineage>
        <taxon>Eukaryota</taxon>
        <taxon>Fungi</taxon>
        <taxon>Dikarya</taxon>
        <taxon>Basidiomycota</taxon>
        <taxon>Ustilaginomycotina</taxon>
        <taxon>Exobasidiomycetes</taxon>
        <taxon>Microstromatales</taxon>
        <taxon>Microstromatales incertae sedis</taxon>
        <taxon>Pseudomicrostroma</taxon>
    </lineage>
</organism>
<dbReference type="PROSITE" id="PS00141">
    <property type="entry name" value="ASP_PROTEASE"/>
    <property type="match status" value="1"/>
</dbReference>
<accession>A0A316UFN3</accession>
<feature type="compositionally biased region" description="Basic and acidic residues" evidence="5">
    <location>
        <begin position="22"/>
        <end position="38"/>
    </location>
</feature>
<comment type="similarity">
    <text evidence="1 4">Belongs to the peptidase A1 family.</text>
</comment>
<dbReference type="Proteomes" id="UP000245942">
    <property type="component" value="Unassembled WGS sequence"/>
</dbReference>
<dbReference type="STRING" id="1684307.A0A316UFN3"/>
<dbReference type="GO" id="GO:0004190">
    <property type="term" value="F:aspartic-type endopeptidase activity"/>
    <property type="evidence" value="ECO:0007669"/>
    <property type="project" value="UniProtKB-KW"/>
</dbReference>
<dbReference type="GO" id="GO:0006508">
    <property type="term" value="P:proteolysis"/>
    <property type="evidence" value="ECO:0007669"/>
    <property type="project" value="UniProtKB-KW"/>
</dbReference>
<dbReference type="InterPro" id="IPR034164">
    <property type="entry name" value="Pepsin-like_dom"/>
</dbReference>
<keyword evidence="2 4" id="KW-0064">Aspartyl protease</keyword>
<dbReference type="CDD" id="cd05471">
    <property type="entry name" value="pepsin_like"/>
    <property type="match status" value="1"/>
</dbReference>
<sequence>RTGDELLAWANQHRSNLLAKHDRSGLSRRQDGHAKRAEGSSSLTNYEDDSTWYTTVQVGTPAADYSLVLDTGSSDVWISSSSYTPADSSTFVNKSSAFDISYGSGDVAGYVASETFTIAQHTITGQTFAVATSVGSGLLDGTTDGIVGLGFSSLSVDGAQPIWQSAGETEFSFYLEEDSSTKRATSETAPGGIFTLGGANTSLYTGDINWLTVTEEAYWTVQLGGISVQGYSAGIGSLDAAAIDTGTTLLGGPDTVIAALYDQIPDSEALSSAEGYYSYPCDTNINATITFGNQQYALSSADFEVSEISSGVCLGAFFSVGSVTSRSSLNWIVGDVFLKGVYSIFSAGSTARVGFASLASGLNNGSSSTTVAQSQGTSGAVGTS</sequence>
<evidence type="ECO:0000313" key="8">
    <source>
        <dbReference type="Proteomes" id="UP000245942"/>
    </source>
</evidence>
<dbReference type="AlphaFoldDB" id="A0A316UFN3"/>
<dbReference type="GeneID" id="37011593"/>
<evidence type="ECO:0000256" key="5">
    <source>
        <dbReference type="SAM" id="MobiDB-lite"/>
    </source>
</evidence>
<protein>
    <submittedName>
        <fullName evidence="7">Acid protease</fullName>
    </submittedName>
</protein>
<feature type="region of interest" description="Disordered" evidence="5">
    <location>
        <begin position="364"/>
        <end position="384"/>
    </location>
</feature>
<feature type="active site" evidence="3">
    <location>
        <position position="70"/>
    </location>
</feature>
<evidence type="ECO:0000256" key="1">
    <source>
        <dbReference type="ARBA" id="ARBA00007447"/>
    </source>
</evidence>
<reference evidence="7 8" key="1">
    <citation type="journal article" date="2018" name="Mol. Biol. Evol.">
        <title>Broad Genomic Sampling Reveals a Smut Pathogenic Ancestry of the Fungal Clade Ustilaginomycotina.</title>
        <authorList>
            <person name="Kijpornyongpan T."/>
            <person name="Mondo S.J."/>
            <person name="Barry K."/>
            <person name="Sandor L."/>
            <person name="Lee J."/>
            <person name="Lipzen A."/>
            <person name="Pangilinan J."/>
            <person name="LaButti K."/>
            <person name="Hainaut M."/>
            <person name="Henrissat B."/>
            <person name="Grigoriev I.V."/>
            <person name="Spatafora J.W."/>
            <person name="Aime M.C."/>
        </authorList>
    </citation>
    <scope>NUCLEOTIDE SEQUENCE [LARGE SCALE GENOMIC DNA]</scope>
    <source>
        <strain evidence="7 8">MCA 4718</strain>
    </source>
</reference>
<keyword evidence="8" id="KW-1185">Reference proteome</keyword>